<dbReference type="EMBL" id="OZ023711">
    <property type="protein sequence ID" value="CAK9860018.1"/>
    <property type="molecule type" value="Genomic_DNA"/>
</dbReference>
<organism evidence="2 3">
    <name type="scientific">Sphagnum jensenii</name>
    <dbReference type="NCBI Taxonomy" id="128206"/>
    <lineage>
        <taxon>Eukaryota</taxon>
        <taxon>Viridiplantae</taxon>
        <taxon>Streptophyta</taxon>
        <taxon>Embryophyta</taxon>
        <taxon>Bryophyta</taxon>
        <taxon>Sphagnophytina</taxon>
        <taxon>Sphagnopsida</taxon>
        <taxon>Sphagnales</taxon>
        <taxon>Sphagnaceae</taxon>
        <taxon>Sphagnum</taxon>
    </lineage>
</organism>
<name>A0ABP1ABU0_9BRYO</name>
<evidence type="ECO:0000313" key="2">
    <source>
        <dbReference type="EMBL" id="CAK9860018.1"/>
    </source>
</evidence>
<reference evidence="2" key="1">
    <citation type="submission" date="2024-03" db="EMBL/GenBank/DDBJ databases">
        <authorList>
            <consortium name="ELIXIR-Norway"/>
            <consortium name="Elixir Norway"/>
        </authorList>
    </citation>
    <scope>NUCLEOTIDE SEQUENCE</scope>
</reference>
<dbReference type="Proteomes" id="UP001497522">
    <property type="component" value="Chromosome 10"/>
</dbReference>
<gene>
    <name evidence="2" type="ORF">CSSPJE1EN2_LOCUS3013</name>
</gene>
<accession>A0ABP1ABU0</accession>
<keyword evidence="3" id="KW-1185">Reference proteome</keyword>
<proteinExistence type="predicted"/>
<protein>
    <submittedName>
        <fullName evidence="2">Uncharacterized protein</fullName>
    </submittedName>
</protein>
<feature type="region of interest" description="Disordered" evidence="1">
    <location>
        <begin position="67"/>
        <end position="146"/>
    </location>
</feature>
<sequence length="172" mass="19053">MVSKQKLDPTNEKIGEEAIAESLIVKHSRRTKAKMAMVKAKKAIRNEAHEAKKLAKLGAMAELSSTKKLPKTLKGNKEKTFGPLNPESGGKGASIGKESSKREASKDTTQVVEQLRYYSNSLESSKEENKNMEVVNISKKPTKESKWMERAQKALEAQVVQKAQEAQAVKKD</sequence>
<evidence type="ECO:0000313" key="3">
    <source>
        <dbReference type="Proteomes" id="UP001497522"/>
    </source>
</evidence>
<evidence type="ECO:0000256" key="1">
    <source>
        <dbReference type="SAM" id="MobiDB-lite"/>
    </source>
</evidence>